<dbReference type="PROSITE" id="PS50405">
    <property type="entry name" value="GST_CTER"/>
    <property type="match status" value="1"/>
</dbReference>
<dbReference type="InterPro" id="IPR036249">
    <property type="entry name" value="Thioredoxin-like_sf"/>
</dbReference>
<accession>A0A1R1XGP3</accession>
<dbReference type="Pfam" id="PF13409">
    <property type="entry name" value="GST_N_2"/>
    <property type="match status" value="1"/>
</dbReference>
<comment type="caution">
    <text evidence="3">The sequence shown here is derived from an EMBL/GenBank/DDBJ whole genome shotgun (WGS) entry which is preliminary data.</text>
</comment>
<dbReference type="InterPro" id="IPR036282">
    <property type="entry name" value="Glutathione-S-Trfase_C_sf"/>
</dbReference>
<reference evidence="4" key="1">
    <citation type="submission" date="2017-01" db="EMBL/GenBank/DDBJ databases">
        <authorList>
            <person name="Wang Y."/>
            <person name="White M."/>
            <person name="Kvist S."/>
            <person name="Moncalvo J.-M."/>
        </authorList>
    </citation>
    <scope>NUCLEOTIDE SEQUENCE [LARGE SCALE GENOMIC DNA]</scope>
    <source>
        <strain evidence="4">ID-206-W2</strain>
    </source>
</reference>
<dbReference type="Gene3D" id="1.20.1050.10">
    <property type="match status" value="1"/>
</dbReference>
<keyword evidence="4" id="KW-1185">Reference proteome</keyword>
<dbReference type="SUPFAM" id="SSF47616">
    <property type="entry name" value="GST C-terminal domain-like"/>
    <property type="match status" value="1"/>
</dbReference>
<dbReference type="SFLD" id="SFLDS00019">
    <property type="entry name" value="Glutathione_Transferase_(cytos"/>
    <property type="match status" value="1"/>
</dbReference>
<protein>
    <submittedName>
        <fullName evidence="3">Glutathione S-transferase omega-1</fullName>
    </submittedName>
</protein>
<evidence type="ECO:0000259" key="2">
    <source>
        <dbReference type="PROSITE" id="PS50405"/>
    </source>
</evidence>
<dbReference type="AlphaFoldDB" id="A0A1R1XGP3"/>
<evidence type="ECO:0000313" key="4">
    <source>
        <dbReference type="Proteomes" id="UP000187429"/>
    </source>
</evidence>
<dbReference type="InterPro" id="IPR040079">
    <property type="entry name" value="Glutathione_S-Trfase"/>
</dbReference>
<feature type="domain" description="GST C-terminal" evidence="2">
    <location>
        <begin position="89"/>
        <end position="229"/>
    </location>
</feature>
<dbReference type="PANTHER" id="PTHR43968:SF6">
    <property type="entry name" value="GLUTATHIONE S-TRANSFERASE OMEGA"/>
    <property type="match status" value="1"/>
</dbReference>
<organism evidence="3 4">
    <name type="scientific">Smittium culicis</name>
    <dbReference type="NCBI Taxonomy" id="133412"/>
    <lineage>
        <taxon>Eukaryota</taxon>
        <taxon>Fungi</taxon>
        <taxon>Fungi incertae sedis</taxon>
        <taxon>Zoopagomycota</taxon>
        <taxon>Kickxellomycotina</taxon>
        <taxon>Harpellomycetes</taxon>
        <taxon>Harpellales</taxon>
        <taxon>Legeriomycetaceae</taxon>
        <taxon>Smittium</taxon>
    </lineage>
</organism>
<feature type="domain" description="GST N-terminal" evidence="1">
    <location>
        <begin position="7"/>
        <end position="86"/>
    </location>
</feature>
<dbReference type="EMBL" id="LSSM01004920">
    <property type="protein sequence ID" value="OMJ13805.1"/>
    <property type="molecule type" value="Genomic_DNA"/>
</dbReference>
<keyword evidence="3" id="KW-0808">Transferase</keyword>
<dbReference type="GO" id="GO:0016740">
    <property type="term" value="F:transferase activity"/>
    <property type="evidence" value="ECO:0007669"/>
    <property type="project" value="UniProtKB-KW"/>
</dbReference>
<dbReference type="PROSITE" id="PS50404">
    <property type="entry name" value="GST_NTER"/>
    <property type="match status" value="1"/>
</dbReference>
<gene>
    <name evidence="3" type="ORF">AYI69_g8845</name>
</gene>
<dbReference type="PANTHER" id="PTHR43968">
    <property type="match status" value="1"/>
</dbReference>
<dbReference type="InterPro" id="IPR010987">
    <property type="entry name" value="Glutathione-S-Trfase_C-like"/>
</dbReference>
<dbReference type="InterPro" id="IPR050983">
    <property type="entry name" value="GST_Omega/HSP26"/>
</dbReference>
<name>A0A1R1XGP3_9FUNG</name>
<dbReference type="OrthoDB" id="202840at2759"/>
<dbReference type="SFLD" id="SFLDG00358">
    <property type="entry name" value="Main_(cytGST)"/>
    <property type="match status" value="1"/>
</dbReference>
<dbReference type="GO" id="GO:0005737">
    <property type="term" value="C:cytoplasm"/>
    <property type="evidence" value="ECO:0007669"/>
    <property type="project" value="TreeGrafter"/>
</dbReference>
<dbReference type="Proteomes" id="UP000187429">
    <property type="component" value="Unassembled WGS sequence"/>
</dbReference>
<sequence>MAQFNPDKPSLYSSRICPFAQRAVIAMTEAGIDYEDVFVDLFNKPDWYSQIHPQGLVPAVRLPGGKALTESQFIVYYAADNNEKLYPKTPVERYDTRQLMDYIDKKVMPNYYKIMIGPVEDVVAVREDMQIRIRELNEKLLEINPDGIYVHGDSLTIADIYLLPLIQRYYLGVRKHSLPALDETGLERFIKWKKTLFELPSFKKSFDSEDDIWTALSNLKKRLDAQKKFI</sequence>
<evidence type="ECO:0000313" key="3">
    <source>
        <dbReference type="EMBL" id="OMJ13805.1"/>
    </source>
</evidence>
<proteinExistence type="predicted"/>
<evidence type="ECO:0000259" key="1">
    <source>
        <dbReference type="PROSITE" id="PS50404"/>
    </source>
</evidence>
<dbReference type="SUPFAM" id="SSF52833">
    <property type="entry name" value="Thioredoxin-like"/>
    <property type="match status" value="1"/>
</dbReference>
<dbReference type="InterPro" id="IPR004045">
    <property type="entry name" value="Glutathione_S-Trfase_N"/>
</dbReference>
<dbReference type="Gene3D" id="3.40.30.10">
    <property type="entry name" value="Glutaredoxin"/>
    <property type="match status" value="1"/>
</dbReference>